<feature type="compositionally biased region" description="Low complexity" evidence="1">
    <location>
        <begin position="164"/>
        <end position="176"/>
    </location>
</feature>
<feature type="region of interest" description="Disordered" evidence="1">
    <location>
        <begin position="846"/>
        <end position="874"/>
    </location>
</feature>
<feature type="compositionally biased region" description="Polar residues" evidence="1">
    <location>
        <begin position="343"/>
        <end position="355"/>
    </location>
</feature>
<dbReference type="Proteomes" id="UP000193144">
    <property type="component" value="Unassembled WGS sequence"/>
</dbReference>
<name>A0A1Y1ZRW4_9PLEO</name>
<feature type="compositionally biased region" description="Polar residues" evidence="1">
    <location>
        <begin position="465"/>
        <end position="493"/>
    </location>
</feature>
<feature type="compositionally biased region" description="Low complexity" evidence="1">
    <location>
        <begin position="455"/>
        <end position="464"/>
    </location>
</feature>
<feature type="region of interest" description="Disordered" evidence="1">
    <location>
        <begin position="770"/>
        <end position="791"/>
    </location>
</feature>
<feature type="region of interest" description="Disordered" evidence="1">
    <location>
        <begin position="337"/>
        <end position="414"/>
    </location>
</feature>
<keyword evidence="3" id="KW-1185">Reference proteome</keyword>
<dbReference type="EMBL" id="MCFA01000046">
    <property type="protein sequence ID" value="ORY12976.1"/>
    <property type="molecule type" value="Genomic_DNA"/>
</dbReference>
<evidence type="ECO:0000313" key="2">
    <source>
        <dbReference type="EMBL" id="ORY12976.1"/>
    </source>
</evidence>
<feature type="region of interest" description="Disordered" evidence="1">
    <location>
        <begin position="455"/>
        <end position="545"/>
    </location>
</feature>
<feature type="region of interest" description="Disordered" evidence="1">
    <location>
        <begin position="558"/>
        <end position="719"/>
    </location>
</feature>
<feature type="compositionally biased region" description="Polar residues" evidence="1">
    <location>
        <begin position="692"/>
        <end position="707"/>
    </location>
</feature>
<feature type="compositionally biased region" description="Basic and acidic residues" evidence="1">
    <location>
        <begin position="850"/>
        <end position="860"/>
    </location>
</feature>
<feature type="compositionally biased region" description="Low complexity" evidence="1">
    <location>
        <begin position="393"/>
        <end position="409"/>
    </location>
</feature>
<gene>
    <name evidence="2" type="ORF">BCR34DRAFT_650109</name>
</gene>
<protein>
    <submittedName>
        <fullName evidence="2">Uncharacterized protein</fullName>
    </submittedName>
</protein>
<evidence type="ECO:0000256" key="1">
    <source>
        <dbReference type="SAM" id="MobiDB-lite"/>
    </source>
</evidence>
<feature type="compositionally biased region" description="Polar residues" evidence="1">
    <location>
        <begin position="781"/>
        <end position="790"/>
    </location>
</feature>
<organism evidence="2 3">
    <name type="scientific">Clohesyomyces aquaticus</name>
    <dbReference type="NCBI Taxonomy" id="1231657"/>
    <lineage>
        <taxon>Eukaryota</taxon>
        <taxon>Fungi</taxon>
        <taxon>Dikarya</taxon>
        <taxon>Ascomycota</taxon>
        <taxon>Pezizomycotina</taxon>
        <taxon>Dothideomycetes</taxon>
        <taxon>Pleosporomycetidae</taxon>
        <taxon>Pleosporales</taxon>
        <taxon>Lindgomycetaceae</taxon>
        <taxon>Clohesyomyces</taxon>
    </lineage>
</organism>
<comment type="caution">
    <text evidence="2">The sequence shown here is derived from an EMBL/GenBank/DDBJ whole genome shotgun (WGS) entry which is preliminary data.</text>
</comment>
<feature type="compositionally biased region" description="Polar residues" evidence="1">
    <location>
        <begin position="367"/>
        <end position="390"/>
    </location>
</feature>
<proteinExistence type="predicted"/>
<feature type="compositionally biased region" description="Basic residues" evidence="1">
    <location>
        <begin position="117"/>
        <end position="127"/>
    </location>
</feature>
<feature type="compositionally biased region" description="Basic and acidic residues" evidence="1">
    <location>
        <begin position="38"/>
        <end position="61"/>
    </location>
</feature>
<sequence>MAGPTAKENTDPGTLARIPEDVITQAYWSLKAAHLKERTQVQTRHKDEGLKLSERHAREESNFWAKHGQPGDQSIVRLPATPTPPVGPSKPSTTTSRAGGFDDGSTYSTALIPREARGKKHKPQRTFHGKEEFAPSPPSVPGKHPNILEVIDLISDSDASDNETTNTGATSKTKTTSWRERARENAPTQLRVPNATNSAKDEPVLNGHGQIAGLTKSKTGKDASPNVRKVTVKTPFILSMSTPLARKWPSPRTPLKPDPKPEISTNAVADQVIDRSSILKNPARLPKDTSLLSLQGLQKKGGFVRSLVDGGNGFSPKLRGVLPSTPRSVEDVMMPDADWGNELSGQARSSMQGSALSALLARRESRQQSLLRDSCARSQSGEYTTPAKDTSNQRRSASISSSVRSAFARPSLPPAQQCARIRELGEILQARFDVSLPLLSAPSEKKSLLVKLKTTKLPSSSSTLAQSPRTPSNPRSGTQSRQPVTPEQSSSPDSVIPPPRPFKIPPRPDSSRFRSAEALGKRRRAREESTISQASTFSNAPPTATDLKRKNVLNLSDSSDDEFIPSPCPAPSNRAANTALKAGSRNNTLPPTKKSRTEPESVQKGVTRAIPSTPTRRLNAPLRSNIAPSTPKGKASGALPSTPPSRTGRETSLCTPRGPAPNRQTAYIPMSEPGSPSVRAAVSKAARARDGTSINSKRPGMTTQPNILSPGRAKRQAGQQAEAKILQNAKAERMFKRKTADEQLAEFAAPDDIDEMEEDMGSASITSTPTLRRSQMDGVSEDSSSYNKASWTRDRMAGERYLCRQQMQVLHEGAENSDEDIDLDPVALFKQFTGENGTITHVEQQAMEQEGEKASEKEMGGENQDPNWIWYDPM</sequence>
<reference evidence="2 3" key="1">
    <citation type="submission" date="2016-07" db="EMBL/GenBank/DDBJ databases">
        <title>Pervasive Adenine N6-methylation of Active Genes in Fungi.</title>
        <authorList>
            <consortium name="DOE Joint Genome Institute"/>
            <person name="Mondo S.J."/>
            <person name="Dannebaum R.O."/>
            <person name="Kuo R.C."/>
            <person name="Labutti K."/>
            <person name="Haridas S."/>
            <person name="Kuo A."/>
            <person name="Salamov A."/>
            <person name="Ahrendt S.R."/>
            <person name="Lipzen A."/>
            <person name="Sullivan W."/>
            <person name="Andreopoulos W.B."/>
            <person name="Clum A."/>
            <person name="Lindquist E."/>
            <person name="Daum C."/>
            <person name="Ramamoorthy G.K."/>
            <person name="Gryganskyi A."/>
            <person name="Culley D."/>
            <person name="Magnuson J.K."/>
            <person name="James T.Y."/>
            <person name="O'Malley M.A."/>
            <person name="Stajich J.E."/>
            <person name="Spatafora J.W."/>
            <person name="Visel A."/>
            <person name="Grigoriev I.V."/>
        </authorList>
    </citation>
    <scope>NUCLEOTIDE SEQUENCE [LARGE SCALE GENOMIC DNA]</scope>
    <source>
        <strain evidence="2 3">CBS 115471</strain>
    </source>
</reference>
<feature type="region of interest" description="Disordered" evidence="1">
    <location>
        <begin position="38"/>
        <end position="225"/>
    </location>
</feature>
<accession>A0A1Y1ZRW4</accession>
<feature type="compositionally biased region" description="Polar residues" evidence="1">
    <location>
        <begin position="530"/>
        <end position="542"/>
    </location>
</feature>
<evidence type="ECO:0000313" key="3">
    <source>
        <dbReference type="Proteomes" id="UP000193144"/>
    </source>
</evidence>
<feature type="compositionally biased region" description="Pro residues" evidence="1">
    <location>
        <begin position="495"/>
        <end position="508"/>
    </location>
</feature>
<dbReference type="AlphaFoldDB" id="A0A1Y1ZRW4"/>
<feature type="region of interest" description="Disordered" evidence="1">
    <location>
        <begin position="244"/>
        <end position="263"/>
    </location>
</feature>